<reference evidence="2 3" key="1">
    <citation type="journal article" date="2021" name="MBio">
        <title>A New Model Trypanosomatid, Novymonas esmeraldas: Genomic Perception of Its 'Candidatus Pandoraea novymonadis' Endosymbiont.</title>
        <authorList>
            <person name="Zakharova A."/>
            <person name="Saura A."/>
            <person name="Butenko A."/>
            <person name="Podesvova L."/>
            <person name="Warmusova S."/>
            <person name="Kostygov A.Y."/>
            <person name="Nenarokova A."/>
            <person name="Lukes J."/>
            <person name="Opperdoes F.R."/>
            <person name="Yurchenko V."/>
        </authorList>
    </citation>
    <scope>NUCLEOTIDE SEQUENCE [LARGE SCALE GENOMIC DNA]</scope>
    <source>
        <strain evidence="2 3">E262AT.01</strain>
    </source>
</reference>
<comment type="caution">
    <text evidence="2">The sequence shown here is derived from an EMBL/GenBank/DDBJ whole genome shotgun (WGS) entry which is preliminary data.</text>
</comment>
<feature type="region of interest" description="Disordered" evidence="1">
    <location>
        <begin position="1"/>
        <end position="87"/>
    </location>
</feature>
<feature type="compositionally biased region" description="Basic and acidic residues" evidence="1">
    <location>
        <begin position="279"/>
        <end position="292"/>
    </location>
</feature>
<dbReference type="EMBL" id="JAECZO010000011">
    <property type="protein sequence ID" value="KAK7201051.1"/>
    <property type="molecule type" value="Genomic_DNA"/>
</dbReference>
<gene>
    <name evidence="2" type="ORF">NESM_000165100</name>
</gene>
<evidence type="ECO:0000256" key="1">
    <source>
        <dbReference type="SAM" id="MobiDB-lite"/>
    </source>
</evidence>
<proteinExistence type="predicted"/>
<dbReference type="AlphaFoldDB" id="A0AAW0F5V1"/>
<feature type="region of interest" description="Disordered" evidence="1">
    <location>
        <begin position="265"/>
        <end position="292"/>
    </location>
</feature>
<organism evidence="2 3">
    <name type="scientific">Novymonas esmeraldas</name>
    <dbReference type="NCBI Taxonomy" id="1808958"/>
    <lineage>
        <taxon>Eukaryota</taxon>
        <taxon>Discoba</taxon>
        <taxon>Euglenozoa</taxon>
        <taxon>Kinetoplastea</taxon>
        <taxon>Metakinetoplastina</taxon>
        <taxon>Trypanosomatida</taxon>
        <taxon>Trypanosomatidae</taxon>
        <taxon>Novymonas</taxon>
    </lineage>
</organism>
<evidence type="ECO:0000313" key="2">
    <source>
        <dbReference type="EMBL" id="KAK7201051.1"/>
    </source>
</evidence>
<feature type="compositionally biased region" description="Polar residues" evidence="1">
    <location>
        <begin position="34"/>
        <end position="46"/>
    </location>
</feature>
<keyword evidence="3" id="KW-1185">Reference proteome</keyword>
<name>A0AAW0F5V1_9TRYP</name>
<evidence type="ECO:0000313" key="3">
    <source>
        <dbReference type="Proteomes" id="UP001430356"/>
    </source>
</evidence>
<protein>
    <submittedName>
        <fullName evidence="2">Uncharacterized protein</fullName>
    </submittedName>
</protein>
<feature type="region of interest" description="Disordered" evidence="1">
    <location>
        <begin position="139"/>
        <end position="190"/>
    </location>
</feature>
<dbReference type="Proteomes" id="UP001430356">
    <property type="component" value="Unassembled WGS sequence"/>
</dbReference>
<sequence>MKTLDQWLEDSSSASSSDGADREPLAVGGDGEPASTSDGGRSTASRAVSGSRHSGGGTSVSGSLVSAHTPVTLRPDGHPPGGLYGRQGETREKMMRLLGPDAVAKSTPSTSSVASPGSPAWPIAAAPDRSHFSFAAPVSAQPATRSSHVPAVQEDGGPAGGTPVSSTGAPIRRHTAAARTDTATESSQLPEIEKTMQGLNGDVSYEAVEVMVVDRGTQTVSTVGTQTDPLPMPYGAYYYSGPYAPSPYSGAGAYGGWMPPRPPPFGCGIDRASGPPSRQRGDDALEQGEAREAAKLRAELELIQNSIDMLIARYNLPPPPT</sequence>
<accession>A0AAW0F5V1</accession>